<feature type="domain" description="Cytochrome c" evidence="6">
    <location>
        <begin position="24"/>
        <end position="170"/>
    </location>
</feature>
<feature type="chain" id="PRO_5016321247" description="Cytochrome c domain-containing protein" evidence="5">
    <location>
        <begin position="24"/>
        <end position="574"/>
    </location>
</feature>
<dbReference type="GO" id="GO:0009055">
    <property type="term" value="F:electron transfer activity"/>
    <property type="evidence" value="ECO:0007669"/>
    <property type="project" value="InterPro"/>
</dbReference>
<dbReference type="GO" id="GO:0046872">
    <property type="term" value="F:metal ion binding"/>
    <property type="evidence" value="ECO:0007669"/>
    <property type="project" value="UniProtKB-KW"/>
</dbReference>
<organism evidence="7 8">
    <name type="scientific">Granulosicoccus antarcticus IMCC3135</name>
    <dbReference type="NCBI Taxonomy" id="1192854"/>
    <lineage>
        <taxon>Bacteria</taxon>
        <taxon>Pseudomonadati</taxon>
        <taxon>Pseudomonadota</taxon>
        <taxon>Gammaproteobacteria</taxon>
        <taxon>Chromatiales</taxon>
        <taxon>Granulosicoccaceae</taxon>
        <taxon>Granulosicoccus</taxon>
    </lineage>
</organism>
<dbReference type="Proteomes" id="UP000250079">
    <property type="component" value="Chromosome"/>
</dbReference>
<evidence type="ECO:0000313" key="8">
    <source>
        <dbReference type="Proteomes" id="UP000250079"/>
    </source>
</evidence>
<dbReference type="OrthoDB" id="5558268at2"/>
<dbReference type="KEGG" id="gai:IMCC3135_14095"/>
<name>A0A2Z2P0E2_9GAMM</name>
<evidence type="ECO:0000256" key="3">
    <source>
        <dbReference type="ARBA" id="ARBA00023004"/>
    </source>
</evidence>
<keyword evidence="5" id="KW-0732">Signal</keyword>
<dbReference type="RefSeq" id="WP_088918172.1">
    <property type="nucleotide sequence ID" value="NZ_CP018632.1"/>
</dbReference>
<proteinExistence type="predicted"/>
<keyword evidence="8" id="KW-1185">Reference proteome</keyword>
<sequence length="574" mass="63402">MSVTMHRSLLGSLLLALCSVAAAASLRDGERLYNEGVLPDNTEVIASVMGGASLSGQFAACVRCHRPSGYGSSEGNLQIPAIAGSVLFSPLEPRRDRLFRQLYQERQDDLARMRAKIPQIRQAYASAADLGLAVNHGLDSEAEPLAASMPRYSLSPDALQSLTLYLQQLGASADPGVDQNELHLATVLGPGVPPDKAKAMLEVMEAFVTLHNREIERELTHPGFSPNYKVLYAPSRRFWHLHVWRLEGTAEEWPQQLNTYYQQQPVFAMLGGQVEGAWLPIDQFCESMKLPCLFPLTQRPASSDGHFTRYLSTGRSGEVEMAVRYLAEAGVQELSIVRDNQADSKQLADLFQALAPSTQLRLQTFDWAAAFEPVLSSSNDRSDGDSVCQLSGVANRLSAENQALVLLLSPAHARQALQCLEASRYAGTLLLIGSQLADGRGHPVLNTARPVLVTWQTAVPGHEPRRLYRLRRWLQARRVADINHEQLQLNTYLALDATRHALTHLLDRYSREYYLETIEHEIENGLNPGTFIRLSLGPEQRYAAKGGQVMQLQTDGALTAIGARSDGLQGHRRE</sequence>
<evidence type="ECO:0000256" key="4">
    <source>
        <dbReference type="PROSITE-ProRule" id="PRU00433"/>
    </source>
</evidence>
<feature type="signal peptide" evidence="5">
    <location>
        <begin position="1"/>
        <end position="23"/>
    </location>
</feature>
<dbReference type="InterPro" id="IPR009056">
    <property type="entry name" value="Cyt_c-like_dom"/>
</dbReference>
<protein>
    <recommendedName>
        <fullName evidence="6">Cytochrome c domain-containing protein</fullName>
    </recommendedName>
</protein>
<dbReference type="InterPro" id="IPR036909">
    <property type="entry name" value="Cyt_c-like_dom_sf"/>
</dbReference>
<keyword evidence="2 4" id="KW-0479">Metal-binding</keyword>
<accession>A0A2Z2P0E2</accession>
<keyword evidence="1 4" id="KW-0349">Heme</keyword>
<dbReference type="SUPFAM" id="SSF46626">
    <property type="entry name" value="Cytochrome c"/>
    <property type="match status" value="1"/>
</dbReference>
<evidence type="ECO:0000256" key="5">
    <source>
        <dbReference type="SAM" id="SignalP"/>
    </source>
</evidence>
<evidence type="ECO:0000256" key="1">
    <source>
        <dbReference type="ARBA" id="ARBA00022617"/>
    </source>
</evidence>
<dbReference type="GO" id="GO:0020037">
    <property type="term" value="F:heme binding"/>
    <property type="evidence" value="ECO:0007669"/>
    <property type="project" value="InterPro"/>
</dbReference>
<gene>
    <name evidence="7" type="ORF">IMCC3135_14095</name>
</gene>
<reference evidence="7 8" key="1">
    <citation type="submission" date="2016-12" db="EMBL/GenBank/DDBJ databases">
        <authorList>
            <person name="Song W.-J."/>
            <person name="Kurnit D.M."/>
        </authorList>
    </citation>
    <scope>NUCLEOTIDE SEQUENCE [LARGE SCALE GENOMIC DNA]</scope>
    <source>
        <strain evidence="7 8">IMCC3135</strain>
    </source>
</reference>
<dbReference type="PROSITE" id="PS51007">
    <property type="entry name" value="CYTC"/>
    <property type="match status" value="1"/>
</dbReference>
<dbReference type="InterPro" id="IPR028082">
    <property type="entry name" value="Peripla_BP_I"/>
</dbReference>
<dbReference type="EMBL" id="CP018632">
    <property type="protein sequence ID" value="ASJ72904.1"/>
    <property type="molecule type" value="Genomic_DNA"/>
</dbReference>
<evidence type="ECO:0000256" key="2">
    <source>
        <dbReference type="ARBA" id="ARBA00022723"/>
    </source>
</evidence>
<dbReference type="SUPFAM" id="SSF53822">
    <property type="entry name" value="Periplasmic binding protein-like I"/>
    <property type="match status" value="1"/>
</dbReference>
<dbReference type="AlphaFoldDB" id="A0A2Z2P0E2"/>
<keyword evidence="3 4" id="KW-0408">Iron</keyword>
<evidence type="ECO:0000313" key="7">
    <source>
        <dbReference type="EMBL" id="ASJ72904.1"/>
    </source>
</evidence>
<evidence type="ECO:0000259" key="6">
    <source>
        <dbReference type="PROSITE" id="PS51007"/>
    </source>
</evidence>